<dbReference type="Proteomes" id="UP001642487">
    <property type="component" value="Chromosome 2"/>
</dbReference>
<organism evidence="1 2">
    <name type="scientific">Citrullus colocynthis</name>
    <name type="common">colocynth</name>
    <dbReference type="NCBI Taxonomy" id="252529"/>
    <lineage>
        <taxon>Eukaryota</taxon>
        <taxon>Viridiplantae</taxon>
        <taxon>Streptophyta</taxon>
        <taxon>Embryophyta</taxon>
        <taxon>Tracheophyta</taxon>
        <taxon>Spermatophyta</taxon>
        <taxon>Magnoliopsida</taxon>
        <taxon>eudicotyledons</taxon>
        <taxon>Gunneridae</taxon>
        <taxon>Pentapetalae</taxon>
        <taxon>rosids</taxon>
        <taxon>fabids</taxon>
        <taxon>Cucurbitales</taxon>
        <taxon>Cucurbitaceae</taxon>
        <taxon>Benincaseae</taxon>
        <taxon>Citrullus</taxon>
    </lineage>
</organism>
<proteinExistence type="predicted"/>
<name>A0ABP0Y744_9ROSI</name>
<evidence type="ECO:0000313" key="1">
    <source>
        <dbReference type="EMBL" id="CAK9315401.1"/>
    </source>
</evidence>
<feature type="non-terminal residue" evidence="1">
    <location>
        <position position="57"/>
    </location>
</feature>
<sequence length="57" mass="6578">YRTSALIVVHTSIVRTSHHRWCLRQQHLLQVDDICFSHPPPKHRPSCLASSLDCGSW</sequence>
<protein>
    <submittedName>
        <fullName evidence="1">Uncharacterized protein</fullName>
    </submittedName>
</protein>
<accession>A0ABP0Y744</accession>
<gene>
    <name evidence="1" type="ORF">CITCOLO1_LOCUS7194</name>
</gene>
<keyword evidence="2" id="KW-1185">Reference proteome</keyword>
<dbReference type="EMBL" id="OZ021736">
    <property type="protein sequence ID" value="CAK9315401.1"/>
    <property type="molecule type" value="Genomic_DNA"/>
</dbReference>
<reference evidence="1 2" key="1">
    <citation type="submission" date="2024-03" db="EMBL/GenBank/DDBJ databases">
        <authorList>
            <person name="Gkanogiannis A."/>
            <person name="Becerra Lopez-Lavalle L."/>
        </authorList>
    </citation>
    <scope>NUCLEOTIDE SEQUENCE [LARGE SCALE GENOMIC DNA]</scope>
</reference>
<feature type="non-terminal residue" evidence="1">
    <location>
        <position position="1"/>
    </location>
</feature>
<evidence type="ECO:0000313" key="2">
    <source>
        <dbReference type="Proteomes" id="UP001642487"/>
    </source>
</evidence>